<evidence type="ECO:0000313" key="2">
    <source>
        <dbReference type="Proteomes" id="UP000006753"/>
    </source>
</evidence>
<evidence type="ECO:0000313" key="1">
    <source>
        <dbReference type="EMBL" id="EKD19106.1"/>
    </source>
</evidence>
<dbReference type="KEGG" id="mbe:MBM_02343"/>
<dbReference type="InParanoid" id="K1X1L4"/>
<accession>K1X1L4</accession>
<dbReference type="HOGENOM" id="CLU_014991_1_0_1"/>
<gene>
    <name evidence="1" type="ORF">MBM_02343</name>
</gene>
<reference evidence="1 2" key="1">
    <citation type="journal article" date="2012" name="BMC Genomics">
        <title>Sequencing the genome of Marssonina brunnea reveals fungus-poplar co-evolution.</title>
        <authorList>
            <person name="Zhu S."/>
            <person name="Cao Y.-Z."/>
            <person name="Jiang C."/>
            <person name="Tan B.-Y."/>
            <person name="Wang Z."/>
            <person name="Feng S."/>
            <person name="Zhang L."/>
            <person name="Su X.-H."/>
            <person name="Brejova B."/>
            <person name="Vinar T."/>
            <person name="Xu M."/>
            <person name="Wang M.-X."/>
            <person name="Zhang S.-G."/>
            <person name="Huang M.-R."/>
            <person name="Wu R."/>
            <person name="Zhou Y."/>
        </authorList>
    </citation>
    <scope>NUCLEOTIDE SEQUENCE [LARGE SCALE GENOMIC DNA]</scope>
    <source>
        <strain evidence="1 2">MB_m1</strain>
    </source>
</reference>
<protein>
    <submittedName>
        <fullName evidence="1">Uncharacterized protein</fullName>
    </submittedName>
</protein>
<proteinExistence type="predicted"/>
<dbReference type="EMBL" id="JH921431">
    <property type="protein sequence ID" value="EKD19106.1"/>
    <property type="molecule type" value="Genomic_DNA"/>
</dbReference>
<dbReference type="Proteomes" id="UP000006753">
    <property type="component" value="Unassembled WGS sequence"/>
</dbReference>
<sequence length="133" mass="15135">MTDEKRTGKISKEIEATSTEECFKKLVKKLKRIQSSLRPGLKDNRSLANKLYLAYKNVLKTTITRMNLAFTFTAAVADIRKAIAFANKAPRPYAKASKAYASFSEPHDHTCSYNTLKADSDLDEEYECFIQDR</sequence>
<name>K1X1L4_MARBU</name>
<dbReference type="AlphaFoldDB" id="K1X1L4"/>
<organism evidence="1 2">
    <name type="scientific">Marssonina brunnea f. sp. multigermtubi (strain MB_m1)</name>
    <name type="common">Marssonina leaf spot fungus</name>
    <dbReference type="NCBI Taxonomy" id="1072389"/>
    <lineage>
        <taxon>Eukaryota</taxon>
        <taxon>Fungi</taxon>
        <taxon>Dikarya</taxon>
        <taxon>Ascomycota</taxon>
        <taxon>Pezizomycotina</taxon>
        <taxon>Leotiomycetes</taxon>
        <taxon>Helotiales</taxon>
        <taxon>Drepanopezizaceae</taxon>
        <taxon>Drepanopeziza</taxon>
    </lineage>
</organism>
<keyword evidence="2" id="KW-1185">Reference proteome</keyword>